<dbReference type="AlphaFoldDB" id="A0A4P6JXT7"/>
<dbReference type="InterPro" id="IPR023210">
    <property type="entry name" value="NADP_OxRdtase_dom"/>
</dbReference>
<dbReference type="OrthoDB" id="9773828at2"/>
<dbReference type="SUPFAM" id="SSF51430">
    <property type="entry name" value="NAD(P)-linked oxidoreductase"/>
    <property type="match status" value="1"/>
</dbReference>
<keyword evidence="4" id="KW-1185">Reference proteome</keyword>
<dbReference type="FunFam" id="3.20.20.100:FF:000004">
    <property type="entry name" value="Oxidoreductase, aldo/keto reductase"/>
    <property type="match status" value="1"/>
</dbReference>
<dbReference type="GO" id="GO:0016491">
    <property type="term" value="F:oxidoreductase activity"/>
    <property type="evidence" value="ECO:0007669"/>
    <property type="project" value="UniProtKB-KW"/>
</dbReference>
<organism evidence="3 4">
    <name type="scientific">Ktedonosporobacter rubrisoli</name>
    <dbReference type="NCBI Taxonomy" id="2509675"/>
    <lineage>
        <taxon>Bacteria</taxon>
        <taxon>Bacillati</taxon>
        <taxon>Chloroflexota</taxon>
        <taxon>Ktedonobacteria</taxon>
        <taxon>Ktedonobacterales</taxon>
        <taxon>Ktedonosporobacteraceae</taxon>
        <taxon>Ktedonosporobacter</taxon>
    </lineage>
</organism>
<sequence>MRYKLLGTSGLRVSELCLGTMTFGENWGWGATRAESRKIYEAFVEAGGNFLDTANIYTEGESEKLLGEFIATDRERIVLATKYACYTGQDNPNGAGNHRKSMVQALEASLKRLKTDYIDLYYVHAWDFLSPVEEVMRALDDLVRAGKVLYLGISSVPAWVVAQANTLVERYGWSPFVALSIQYNLVERTPERELLPMAQSFGVSVTAWSPLAYGLLSGKYTREESKQAAGKVGRLASNQFRFNGRAERDLTIAHTVQQVADEISCTPPQVALAWLRAQSQGIIPIISGTNASQLRDNLGCLDVRLSPEHLQRLDTVSRIPQDHPVDFLADEGTRQLVYGGIFNSIDTNRHAQLLNAIQKAEAK</sequence>
<gene>
    <name evidence="3" type="ORF">EPA93_31215</name>
</gene>
<dbReference type="PANTHER" id="PTHR43364:SF4">
    <property type="entry name" value="NAD(P)-LINKED OXIDOREDUCTASE SUPERFAMILY PROTEIN"/>
    <property type="match status" value="1"/>
</dbReference>
<dbReference type="InterPro" id="IPR050523">
    <property type="entry name" value="AKR_Detox_Biosynth"/>
</dbReference>
<dbReference type="KEGG" id="kbs:EPA93_31215"/>
<evidence type="ECO:0000259" key="2">
    <source>
        <dbReference type="Pfam" id="PF00248"/>
    </source>
</evidence>
<dbReference type="PANTHER" id="PTHR43364">
    <property type="entry name" value="NADH-SPECIFIC METHYLGLYOXAL REDUCTASE-RELATED"/>
    <property type="match status" value="1"/>
</dbReference>
<evidence type="ECO:0000313" key="3">
    <source>
        <dbReference type="EMBL" id="QBD80210.1"/>
    </source>
</evidence>
<reference evidence="3 4" key="1">
    <citation type="submission" date="2019-01" db="EMBL/GenBank/DDBJ databases">
        <title>Ktedonosporobacter rubrisoli SCAWS-G2.</title>
        <authorList>
            <person name="Huang Y."/>
            <person name="Yan B."/>
        </authorList>
    </citation>
    <scope>NUCLEOTIDE SEQUENCE [LARGE SCALE GENOMIC DNA]</scope>
    <source>
        <strain evidence="3 4">SCAWS-G2</strain>
    </source>
</reference>
<dbReference type="EMBL" id="CP035758">
    <property type="protein sequence ID" value="QBD80210.1"/>
    <property type="molecule type" value="Genomic_DNA"/>
</dbReference>
<protein>
    <submittedName>
        <fullName evidence="3">Aldo/keto reductase</fullName>
    </submittedName>
</protein>
<keyword evidence="1" id="KW-0560">Oxidoreductase</keyword>
<evidence type="ECO:0000313" key="4">
    <source>
        <dbReference type="Proteomes" id="UP000290365"/>
    </source>
</evidence>
<proteinExistence type="predicted"/>
<dbReference type="GO" id="GO:0005829">
    <property type="term" value="C:cytosol"/>
    <property type="evidence" value="ECO:0007669"/>
    <property type="project" value="TreeGrafter"/>
</dbReference>
<dbReference type="RefSeq" id="WP_129891276.1">
    <property type="nucleotide sequence ID" value="NZ_CP035758.1"/>
</dbReference>
<dbReference type="CDD" id="cd19080">
    <property type="entry name" value="AKR_AKR9A_9B"/>
    <property type="match status" value="1"/>
</dbReference>
<feature type="domain" description="NADP-dependent oxidoreductase" evidence="2">
    <location>
        <begin position="15"/>
        <end position="316"/>
    </location>
</feature>
<dbReference type="Pfam" id="PF00248">
    <property type="entry name" value="Aldo_ket_red"/>
    <property type="match status" value="1"/>
</dbReference>
<dbReference type="Gene3D" id="3.20.20.100">
    <property type="entry name" value="NADP-dependent oxidoreductase domain"/>
    <property type="match status" value="1"/>
</dbReference>
<accession>A0A4P6JXT7</accession>
<dbReference type="InterPro" id="IPR036812">
    <property type="entry name" value="NAD(P)_OxRdtase_dom_sf"/>
</dbReference>
<name>A0A4P6JXT7_KTERU</name>
<dbReference type="Proteomes" id="UP000290365">
    <property type="component" value="Chromosome"/>
</dbReference>
<evidence type="ECO:0000256" key="1">
    <source>
        <dbReference type="ARBA" id="ARBA00023002"/>
    </source>
</evidence>